<dbReference type="AlphaFoldDB" id="N4U7P6"/>
<dbReference type="OrthoDB" id="1577640at2759"/>
<evidence type="ECO:0000256" key="1">
    <source>
        <dbReference type="SAM" id="Phobius"/>
    </source>
</evidence>
<organism evidence="2 3">
    <name type="scientific">Fusarium oxysporum f. sp. cubense (strain race 1)</name>
    <name type="common">Panama disease fungus</name>
    <dbReference type="NCBI Taxonomy" id="1229664"/>
    <lineage>
        <taxon>Eukaryota</taxon>
        <taxon>Fungi</taxon>
        <taxon>Dikarya</taxon>
        <taxon>Ascomycota</taxon>
        <taxon>Pezizomycotina</taxon>
        <taxon>Sordariomycetes</taxon>
        <taxon>Hypocreomycetidae</taxon>
        <taxon>Hypocreales</taxon>
        <taxon>Nectriaceae</taxon>
        <taxon>Fusarium</taxon>
        <taxon>Fusarium oxysporum species complex</taxon>
    </lineage>
</organism>
<dbReference type="SUPFAM" id="SSF53167">
    <property type="entry name" value="Purine and uridine phosphorylases"/>
    <property type="match status" value="1"/>
</dbReference>
<dbReference type="InterPro" id="IPR035994">
    <property type="entry name" value="Nucleoside_phosphorylase_sf"/>
</dbReference>
<gene>
    <name evidence="2" type="ORF">FOC1_g10010704</name>
</gene>
<dbReference type="STRING" id="1229664.N4U7P6"/>
<keyword evidence="1" id="KW-1133">Transmembrane helix</keyword>
<keyword evidence="1" id="KW-0812">Transmembrane</keyword>
<keyword evidence="1" id="KW-0472">Membrane</keyword>
<dbReference type="GO" id="GO:0003824">
    <property type="term" value="F:catalytic activity"/>
    <property type="evidence" value="ECO:0007669"/>
    <property type="project" value="InterPro"/>
</dbReference>
<proteinExistence type="predicted"/>
<dbReference type="PANTHER" id="PTHR46082:SF11">
    <property type="entry name" value="AAA+ ATPASE DOMAIN-CONTAINING PROTEIN-RELATED"/>
    <property type="match status" value="1"/>
</dbReference>
<sequence>MVDPLDYTVGWICALETEYVAAQTFLDEKHPLSTSDPNEYTLGRMGHQNVVIAVLSDGYGTSSAASVATHMIFSFLNIRIGLLVGILALLGMGITVFFHTICVWLFRAKSLKFGEFWTRHLSNSWRQRMVSDPNTIFKGVSFSNPSARFWAEGQHYAPSSDALIQTLIGSIFPMLFIRLDNLPIVRSTVEAIHQRLFCGQKERMQKTALSFIMALSLLETLFAEMPIYATNLPRRVSYASRWLPRNERRVLVARNG</sequence>
<evidence type="ECO:0000313" key="3">
    <source>
        <dbReference type="Proteomes" id="UP000016928"/>
    </source>
</evidence>
<reference evidence="3" key="1">
    <citation type="submission" date="2012-09" db="EMBL/GenBank/DDBJ databases">
        <title>Genome sequencing and comparative transcriptomics of race 1 and race 4 of banana pathogen: Fusarium oxysporum f. sp. cubense.</title>
        <authorList>
            <person name="Fang X."/>
            <person name="Huang J."/>
        </authorList>
    </citation>
    <scope>NUCLEOTIDE SEQUENCE [LARGE SCALE GENOMIC DNA]</scope>
    <source>
        <strain evidence="3">race 1</strain>
    </source>
</reference>
<dbReference type="InterPro" id="IPR053137">
    <property type="entry name" value="NLR-like"/>
</dbReference>
<name>N4U7P6_FUSC1</name>
<dbReference type="Gene3D" id="3.40.50.1580">
    <property type="entry name" value="Nucleoside phosphorylase domain"/>
    <property type="match status" value="1"/>
</dbReference>
<accession>N4U7P6</accession>
<dbReference type="GO" id="GO:0009116">
    <property type="term" value="P:nucleoside metabolic process"/>
    <property type="evidence" value="ECO:0007669"/>
    <property type="project" value="InterPro"/>
</dbReference>
<evidence type="ECO:0000313" key="2">
    <source>
        <dbReference type="EMBL" id="ENH67432.1"/>
    </source>
</evidence>
<dbReference type="VEuPathDB" id="FungiDB:FOC1_g10010704"/>
<dbReference type="PANTHER" id="PTHR46082">
    <property type="entry name" value="ATP/GTP-BINDING PROTEIN-RELATED"/>
    <property type="match status" value="1"/>
</dbReference>
<feature type="transmembrane region" description="Helical" evidence="1">
    <location>
        <begin position="208"/>
        <end position="229"/>
    </location>
</feature>
<dbReference type="EMBL" id="KB730323">
    <property type="protein sequence ID" value="ENH67432.1"/>
    <property type="molecule type" value="Genomic_DNA"/>
</dbReference>
<reference evidence="3" key="2">
    <citation type="journal article" date="2014" name="PLoS ONE">
        <title>Genome and Transcriptome Analysis of the Fungal Pathogen Fusarium oxysporum f. sp. cubense Causing Banana Vascular Wilt Disease.</title>
        <authorList>
            <person name="Guo L."/>
            <person name="Han L."/>
            <person name="Yang L."/>
            <person name="Zeng H."/>
            <person name="Fan D."/>
            <person name="Zhu Y."/>
            <person name="Feng Y."/>
            <person name="Wang G."/>
            <person name="Peng C."/>
            <person name="Jiang X."/>
            <person name="Zhou D."/>
            <person name="Ni P."/>
            <person name="Liang C."/>
            <person name="Liu L."/>
            <person name="Wang J."/>
            <person name="Mao C."/>
            <person name="Fang X."/>
            <person name="Peng M."/>
            <person name="Huang J."/>
        </authorList>
    </citation>
    <scope>NUCLEOTIDE SEQUENCE [LARGE SCALE GENOMIC DNA]</scope>
    <source>
        <strain evidence="3">race 1</strain>
    </source>
</reference>
<feature type="transmembrane region" description="Helical" evidence="1">
    <location>
        <begin position="80"/>
        <end position="106"/>
    </location>
</feature>
<protein>
    <submittedName>
        <fullName evidence="2">Uncharacterized protein</fullName>
    </submittedName>
</protein>
<dbReference type="HOGENOM" id="CLU_1086008_0_0_1"/>
<dbReference type="Proteomes" id="UP000016928">
    <property type="component" value="Unassembled WGS sequence"/>
</dbReference>